<dbReference type="Gene3D" id="1.10.1060.10">
    <property type="entry name" value="Alpha-helical ferredoxin"/>
    <property type="match status" value="1"/>
</dbReference>
<dbReference type="InterPro" id="IPR028261">
    <property type="entry name" value="DPD_II"/>
</dbReference>
<comment type="pathway">
    <text evidence="4">Amino-acid biosynthesis.</text>
</comment>
<dbReference type="Proteomes" id="UP000236893">
    <property type="component" value="Unassembled WGS sequence"/>
</dbReference>
<dbReference type="Gene3D" id="3.50.50.60">
    <property type="entry name" value="FAD/NAD(P)-binding domain"/>
    <property type="match status" value="2"/>
</dbReference>
<sequence>MGKPTGFIDYPREDMQKAPAMERVQHFNEFEKPQSEQRVKTQAARCMGCGIPFCNWGCPVSNLIPEFNDFVYKGQWKNAYGTLMSTNNFPEFTGRVCPAPCEPACTASLVEKPISIKQIELSIIEKAFAEGWVKPNLVPYRTGIKVAVIGSGPAGLAAAQQLNLVGHSVTVFEKNDRLGGLLRYGIPDFKLEKWVIDRRVALMEEEGVTFKTNAHVGENISIDDLKAEFDYICLCCGSEKPRGLGNIPDADKKGIYFAMEFLTQQNKENHGDQLHPEVKIDAKDKHVVVLGGGDTGSDCIGTSIRQGAKSVTQIQIHKALPEERYESNPWPMWPKTFATSSSQAEGCERIFSVVNTAVKGGDKIEAFELQPIKWPDGEIKSGQRNYEIAGEKYDIPCDILLISLGFEHAIHEGLVDYLGLEKDKRGNIKVENFRTSDPQIWAAGDMIEGANLIVTAINSGRQMASTLKKYIKSQSDK</sequence>
<dbReference type="PROSITE" id="PS51379">
    <property type="entry name" value="4FE4S_FER_2"/>
    <property type="match status" value="1"/>
</dbReference>
<evidence type="ECO:0000256" key="3">
    <source>
        <dbReference type="ARBA" id="ARBA00023164"/>
    </source>
</evidence>
<evidence type="ECO:0000313" key="6">
    <source>
        <dbReference type="EMBL" id="POY36206.1"/>
    </source>
</evidence>
<dbReference type="SUPFAM" id="SSF51971">
    <property type="entry name" value="Nucleotide-binding domain"/>
    <property type="match status" value="1"/>
</dbReference>
<evidence type="ECO:0000256" key="2">
    <source>
        <dbReference type="ARBA" id="ARBA00023002"/>
    </source>
</evidence>
<dbReference type="GO" id="GO:0051536">
    <property type="term" value="F:iron-sulfur cluster binding"/>
    <property type="evidence" value="ECO:0007669"/>
    <property type="project" value="InterPro"/>
</dbReference>
<dbReference type="PANTHER" id="PTHR43100:SF1">
    <property type="entry name" value="GLUTAMATE SYNTHASE [NADPH] SMALL CHAIN"/>
    <property type="match status" value="1"/>
</dbReference>
<reference evidence="6 7" key="1">
    <citation type="submission" date="2018-01" db="EMBL/GenBank/DDBJ databases">
        <authorList>
            <person name="Gaut B.S."/>
            <person name="Morton B.R."/>
            <person name="Clegg M.T."/>
            <person name="Duvall M.R."/>
        </authorList>
    </citation>
    <scope>NUCLEOTIDE SEQUENCE [LARGE SCALE GENOMIC DNA]</scope>
    <source>
        <strain evidence="6 7">HR-AV</strain>
    </source>
</reference>
<name>A0A2S5A0X0_9SPHI</name>
<evidence type="ECO:0000313" key="7">
    <source>
        <dbReference type="Proteomes" id="UP000236893"/>
    </source>
</evidence>
<dbReference type="Pfam" id="PF14691">
    <property type="entry name" value="Fer4_20"/>
    <property type="match status" value="1"/>
</dbReference>
<organism evidence="6 7">
    <name type="scientific">Solitalea longa</name>
    <dbReference type="NCBI Taxonomy" id="2079460"/>
    <lineage>
        <taxon>Bacteria</taxon>
        <taxon>Pseudomonadati</taxon>
        <taxon>Bacteroidota</taxon>
        <taxon>Sphingobacteriia</taxon>
        <taxon>Sphingobacteriales</taxon>
        <taxon>Sphingobacteriaceae</taxon>
        <taxon>Solitalea</taxon>
    </lineage>
</organism>
<dbReference type="InterPro" id="IPR009051">
    <property type="entry name" value="Helical_ferredxn"/>
</dbReference>
<dbReference type="RefSeq" id="WP_103789124.1">
    <property type="nucleotide sequence ID" value="NZ_PQVF01000007.1"/>
</dbReference>
<dbReference type="EMBL" id="PQVF01000007">
    <property type="protein sequence ID" value="POY36206.1"/>
    <property type="molecule type" value="Genomic_DNA"/>
</dbReference>
<keyword evidence="1" id="KW-0028">Amino-acid biosynthesis</keyword>
<keyword evidence="7" id="KW-1185">Reference proteome</keyword>
<keyword evidence="2 6" id="KW-0560">Oxidoreductase</keyword>
<proteinExistence type="predicted"/>
<evidence type="ECO:0000256" key="4">
    <source>
        <dbReference type="ARBA" id="ARBA00029440"/>
    </source>
</evidence>
<dbReference type="GO" id="GO:0006537">
    <property type="term" value="P:glutamate biosynthetic process"/>
    <property type="evidence" value="ECO:0007669"/>
    <property type="project" value="UniProtKB-KW"/>
</dbReference>
<dbReference type="EC" id="1.4.1.13" evidence="6"/>
<keyword evidence="3" id="KW-0314">Glutamate biosynthesis</keyword>
<dbReference type="InterPro" id="IPR051394">
    <property type="entry name" value="Glutamate_Synthase"/>
</dbReference>
<dbReference type="InterPro" id="IPR017896">
    <property type="entry name" value="4Fe4S_Fe-S-bd"/>
</dbReference>
<dbReference type="PRINTS" id="PR00419">
    <property type="entry name" value="ADXRDTASE"/>
</dbReference>
<dbReference type="SUPFAM" id="SSF46548">
    <property type="entry name" value="alpha-helical ferredoxin"/>
    <property type="match status" value="1"/>
</dbReference>
<feature type="domain" description="4Fe-4S ferredoxin-type" evidence="5">
    <location>
        <begin position="37"/>
        <end position="70"/>
    </location>
</feature>
<dbReference type="InterPro" id="IPR023753">
    <property type="entry name" value="FAD/NAD-binding_dom"/>
</dbReference>
<dbReference type="PANTHER" id="PTHR43100">
    <property type="entry name" value="GLUTAMATE SYNTHASE [NADPH] SMALL CHAIN"/>
    <property type="match status" value="1"/>
</dbReference>
<dbReference type="OrthoDB" id="9803192at2"/>
<accession>A0A2S5A0X0</accession>
<evidence type="ECO:0000259" key="5">
    <source>
        <dbReference type="PROSITE" id="PS51379"/>
    </source>
</evidence>
<dbReference type="NCBIfam" id="TIGR01317">
    <property type="entry name" value="GOGAT_sm_gam"/>
    <property type="match status" value="1"/>
</dbReference>
<dbReference type="InterPro" id="IPR006005">
    <property type="entry name" value="Glut_synth_ssu1"/>
</dbReference>
<dbReference type="AlphaFoldDB" id="A0A2S5A0X0"/>
<comment type="caution">
    <text evidence="6">The sequence shown here is derived from an EMBL/GenBank/DDBJ whole genome shotgun (WGS) entry which is preliminary data.</text>
</comment>
<dbReference type="InterPro" id="IPR036188">
    <property type="entry name" value="FAD/NAD-bd_sf"/>
</dbReference>
<gene>
    <name evidence="6" type="primary">gltD</name>
    <name evidence="6" type="ORF">C3K47_10630</name>
</gene>
<protein>
    <submittedName>
        <fullName evidence="6">Glutamate synthase</fullName>
        <ecNumber evidence="6">1.4.1.13</ecNumber>
    </submittedName>
</protein>
<evidence type="ECO:0000256" key="1">
    <source>
        <dbReference type="ARBA" id="ARBA00022605"/>
    </source>
</evidence>
<dbReference type="Pfam" id="PF07992">
    <property type="entry name" value="Pyr_redox_2"/>
    <property type="match status" value="1"/>
</dbReference>
<dbReference type="GO" id="GO:0016639">
    <property type="term" value="F:oxidoreductase activity, acting on the CH-NH2 group of donors, NAD or NADP as acceptor"/>
    <property type="evidence" value="ECO:0007669"/>
    <property type="project" value="InterPro"/>
</dbReference>
<dbReference type="GO" id="GO:0004355">
    <property type="term" value="F:glutamate synthase (NADPH) activity"/>
    <property type="evidence" value="ECO:0007669"/>
    <property type="project" value="UniProtKB-EC"/>
</dbReference>